<evidence type="ECO:0000313" key="4">
    <source>
        <dbReference type="Proteomes" id="UP000054047"/>
    </source>
</evidence>
<accession>A0A0C2DJ35</accession>
<dbReference type="PANTHER" id="PTHR22803">
    <property type="entry name" value="MANNOSE, PHOSPHOLIPASE, LECTIN RECEPTOR RELATED"/>
    <property type="match status" value="1"/>
</dbReference>
<dbReference type="SUPFAM" id="SSF56436">
    <property type="entry name" value="C-type lectin-like"/>
    <property type="match status" value="2"/>
</dbReference>
<dbReference type="InterPro" id="IPR050111">
    <property type="entry name" value="C-type_lectin/snaclec_domain"/>
</dbReference>
<protein>
    <submittedName>
        <fullName evidence="3">Lectin C-type domain protein</fullName>
    </submittedName>
</protein>
<keyword evidence="4" id="KW-1185">Reference proteome</keyword>
<feature type="region of interest" description="Disordered" evidence="1">
    <location>
        <begin position="31"/>
        <end position="53"/>
    </location>
</feature>
<dbReference type="PROSITE" id="PS50041">
    <property type="entry name" value="C_TYPE_LECTIN_2"/>
    <property type="match status" value="2"/>
</dbReference>
<feature type="domain" description="C-type lectin" evidence="2">
    <location>
        <begin position="230"/>
        <end position="348"/>
    </location>
</feature>
<dbReference type="Pfam" id="PF00059">
    <property type="entry name" value="Lectin_C"/>
    <property type="match status" value="2"/>
</dbReference>
<feature type="compositionally biased region" description="Acidic residues" evidence="1">
    <location>
        <begin position="428"/>
        <end position="448"/>
    </location>
</feature>
<dbReference type="InterPro" id="IPR001304">
    <property type="entry name" value="C-type_lectin-like"/>
</dbReference>
<dbReference type="SMART" id="SM00034">
    <property type="entry name" value="CLECT"/>
    <property type="match status" value="2"/>
</dbReference>
<dbReference type="EMBL" id="KN729269">
    <property type="protein sequence ID" value="KIH62502.1"/>
    <property type="molecule type" value="Genomic_DNA"/>
</dbReference>
<sequence>MTNGDNLSKWKVEMCNETAYTFVCKKPWTGNKGGRNGTNSPRSSGPGSGTDEDFIVKPSLDADPLFPYEFKGNRYAVMYDAGKVKFVQARMRCENMKSKLASIHSREEVEFLKRVVVSNSTLMVDAWIGLVHKVTGTGGVPSWVDGSPYDYKNFAPLEPKYDEEGDFCGQIMTNGDNLSKWKVEMCNETAYAYVCKKPGNGRIGGGKGSGAKGLKVKPTTDANAVFPYNFKGNKYAIIYRAGKVVFVQARSECQNLHGELASIHSKEEAEFLKSVMQSNGTLMEDAWIGLVYKVNDIDALKTWVDGSPWDYENFALGEPRYQDKGDFCGQIATNGDEFSKWKVVNCREGAHIFVCQERKVDGKGRGSGGGKCRGSDGDKGRGCGGWRGSGSESTEEYPPTRRPPKPATLPPEEPPALPPLGRYGTELPEPESTTEESLPDSPDPDPEDSNSGPDRRVSSPYGSISEYDLTVEEKGCYPV</sequence>
<dbReference type="InterPro" id="IPR016186">
    <property type="entry name" value="C-type_lectin-like/link_sf"/>
</dbReference>
<dbReference type="CDD" id="cd00037">
    <property type="entry name" value="CLECT"/>
    <property type="match status" value="2"/>
</dbReference>
<dbReference type="AlphaFoldDB" id="A0A0C2DJ35"/>
<dbReference type="Proteomes" id="UP000054047">
    <property type="component" value="Unassembled WGS sequence"/>
</dbReference>
<feature type="domain" description="C-type lectin" evidence="2">
    <location>
        <begin position="70"/>
        <end position="188"/>
    </location>
</feature>
<name>A0A0C2DJ35_9BILA</name>
<evidence type="ECO:0000256" key="1">
    <source>
        <dbReference type="SAM" id="MobiDB-lite"/>
    </source>
</evidence>
<dbReference type="InterPro" id="IPR016187">
    <property type="entry name" value="CTDL_fold"/>
</dbReference>
<reference evidence="3 4" key="1">
    <citation type="submission" date="2013-12" db="EMBL/GenBank/DDBJ databases">
        <title>Draft genome of the parsitic nematode Ancylostoma duodenale.</title>
        <authorList>
            <person name="Mitreva M."/>
        </authorList>
    </citation>
    <scope>NUCLEOTIDE SEQUENCE [LARGE SCALE GENOMIC DNA]</scope>
    <source>
        <strain evidence="3 4">Zhejiang</strain>
    </source>
</reference>
<proteinExistence type="predicted"/>
<dbReference type="OrthoDB" id="5873480at2759"/>
<gene>
    <name evidence="3" type="ORF">ANCDUO_07215</name>
</gene>
<evidence type="ECO:0000259" key="2">
    <source>
        <dbReference type="PROSITE" id="PS50041"/>
    </source>
</evidence>
<feature type="region of interest" description="Disordered" evidence="1">
    <location>
        <begin position="360"/>
        <end position="479"/>
    </location>
</feature>
<evidence type="ECO:0000313" key="3">
    <source>
        <dbReference type="EMBL" id="KIH62502.1"/>
    </source>
</evidence>
<feature type="compositionally biased region" description="Pro residues" evidence="1">
    <location>
        <begin position="405"/>
        <end position="418"/>
    </location>
</feature>
<dbReference type="Gene3D" id="3.10.100.10">
    <property type="entry name" value="Mannose-Binding Protein A, subunit A"/>
    <property type="match status" value="2"/>
</dbReference>
<organism evidence="3 4">
    <name type="scientific">Ancylostoma duodenale</name>
    <dbReference type="NCBI Taxonomy" id="51022"/>
    <lineage>
        <taxon>Eukaryota</taxon>
        <taxon>Metazoa</taxon>
        <taxon>Ecdysozoa</taxon>
        <taxon>Nematoda</taxon>
        <taxon>Chromadorea</taxon>
        <taxon>Rhabditida</taxon>
        <taxon>Rhabditina</taxon>
        <taxon>Rhabditomorpha</taxon>
        <taxon>Strongyloidea</taxon>
        <taxon>Ancylostomatidae</taxon>
        <taxon>Ancylostomatinae</taxon>
        <taxon>Ancylostoma</taxon>
    </lineage>
</organism>